<dbReference type="RefSeq" id="WP_073144053.1">
    <property type="nucleotide sequence ID" value="NZ_FQUV01000005.1"/>
</dbReference>
<dbReference type="EMBL" id="FQUV01000005">
    <property type="protein sequence ID" value="SHF34858.1"/>
    <property type="molecule type" value="Genomic_DNA"/>
</dbReference>
<sequence length="226" mass="25898">MSQFTSIAERRTSVDEVFDTLHHDIVTLKLMPGTKISEVEIANKFSVSRQPVRDAFSRLGNLGLLLIRPQRATVIRKFSIPDISHARFIRTAIEVEVLRTAILKWADTDTTAIRENMAEQAKAVKAQDTDRFHELDYEFHKLLCLAAGIELAFETIAENKTKVDRLCRLSLEEPTEMKVLLDDHTQILAALDENDFVALEAIIRKHLARLDSVVERIQQEHSEYFE</sequence>
<evidence type="ECO:0000259" key="4">
    <source>
        <dbReference type="PROSITE" id="PS50949"/>
    </source>
</evidence>
<dbReference type="SMART" id="SM00895">
    <property type="entry name" value="FCD"/>
    <property type="match status" value="1"/>
</dbReference>
<keyword evidence="2" id="KW-0238">DNA-binding</keyword>
<keyword evidence="6" id="KW-1185">Reference proteome</keyword>
<dbReference type="InterPro" id="IPR036388">
    <property type="entry name" value="WH-like_DNA-bd_sf"/>
</dbReference>
<dbReference type="PANTHER" id="PTHR43537:SF6">
    <property type="entry name" value="HTH-TYPE TRANSCRIPTIONAL REPRESSOR RSPR"/>
    <property type="match status" value="1"/>
</dbReference>
<dbReference type="Pfam" id="PF00392">
    <property type="entry name" value="GntR"/>
    <property type="match status" value="1"/>
</dbReference>
<dbReference type="PANTHER" id="PTHR43537">
    <property type="entry name" value="TRANSCRIPTIONAL REGULATOR, GNTR FAMILY"/>
    <property type="match status" value="1"/>
</dbReference>
<accession>A0A1M5AX79</accession>
<dbReference type="InterPro" id="IPR036390">
    <property type="entry name" value="WH_DNA-bd_sf"/>
</dbReference>
<organism evidence="5 6">
    <name type="scientific">Litoreibacter ascidiaceicola</name>
    <dbReference type="NCBI Taxonomy" id="1486859"/>
    <lineage>
        <taxon>Bacteria</taxon>
        <taxon>Pseudomonadati</taxon>
        <taxon>Pseudomonadota</taxon>
        <taxon>Alphaproteobacteria</taxon>
        <taxon>Rhodobacterales</taxon>
        <taxon>Roseobacteraceae</taxon>
        <taxon>Litoreibacter</taxon>
    </lineage>
</organism>
<dbReference type="SUPFAM" id="SSF46785">
    <property type="entry name" value="Winged helix' DNA-binding domain"/>
    <property type="match status" value="1"/>
</dbReference>
<evidence type="ECO:0000256" key="3">
    <source>
        <dbReference type="ARBA" id="ARBA00023163"/>
    </source>
</evidence>
<evidence type="ECO:0000313" key="6">
    <source>
        <dbReference type="Proteomes" id="UP000184144"/>
    </source>
</evidence>
<keyword evidence="3" id="KW-0804">Transcription</keyword>
<dbReference type="InterPro" id="IPR011711">
    <property type="entry name" value="GntR_C"/>
</dbReference>
<dbReference type="Pfam" id="PF07729">
    <property type="entry name" value="FCD"/>
    <property type="match status" value="1"/>
</dbReference>
<dbReference type="STRING" id="1486859.SAMN05444273_105220"/>
<dbReference type="InterPro" id="IPR000524">
    <property type="entry name" value="Tscrpt_reg_HTH_GntR"/>
</dbReference>
<evidence type="ECO:0000256" key="2">
    <source>
        <dbReference type="ARBA" id="ARBA00023125"/>
    </source>
</evidence>
<dbReference type="SUPFAM" id="SSF48008">
    <property type="entry name" value="GntR ligand-binding domain-like"/>
    <property type="match status" value="1"/>
</dbReference>
<reference evidence="6" key="1">
    <citation type="submission" date="2016-11" db="EMBL/GenBank/DDBJ databases">
        <authorList>
            <person name="Varghese N."/>
            <person name="Submissions S."/>
        </authorList>
    </citation>
    <scope>NUCLEOTIDE SEQUENCE [LARGE SCALE GENOMIC DNA]</scope>
    <source>
        <strain evidence="6">DSM 100566</strain>
    </source>
</reference>
<dbReference type="AlphaFoldDB" id="A0A1M5AX79"/>
<dbReference type="Gene3D" id="1.20.120.530">
    <property type="entry name" value="GntR ligand-binding domain-like"/>
    <property type="match status" value="1"/>
</dbReference>
<feature type="domain" description="HTH gntR-type" evidence="4">
    <location>
        <begin position="11"/>
        <end position="78"/>
    </location>
</feature>
<dbReference type="GO" id="GO:0003677">
    <property type="term" value="F:DNA binding"/>
    <property type="evidence" value="ECO:0007669"/>
    <property type="project" value="UniProtKB-KW"/>
</dbReference>
<name>A0A1M5AX79_9RHOB</name>
<evidence type="ECO:0000256" key="1">
    <source>
        <dbReference type="ARBA" id="ARBA00023015"/>
    </source>
</evidence>
<gene>
    <name evidence="5" type="ORF">SAMN05444273_105220</name>
</gene>
<keyword evidence="1" id="KW-0805">Transcription regulation</keyword>
<dbReference type="OrthoDB" id="8638122at2"/>
<dbReference type="PROSITE" id="PS50949">
    <property type="entry name" value="HTH_GNTR"/>
    <property type="match status" value="1"/>
</dbReference>
<evidence type="ECO:0000313" key="5">
    <source>
        <dbReference type="EMBL" id="SHF34858.1"/>
    </source>
</evidence>
<dbReference type="Proteomes" id="UP000184144">
    <property type="component" value="Unassembled WGS sequence"/>
</dbReference>
<dbReference type="Gene3D" id="1.10.10.10">
    <property type="entry name" value="Winged helix-like DNA-binding domain superfamily/Winged helix DNA-binding domain"/>
    <property type="match status" value="1"/>
</dbReference>
<proteinExistence type="predicted"/>
<protein>
    <submittedName>
        <fullName evidence="5">Transcriptional regulator, GntR family</fullName>
    </submittedName>
</protein>
<dbReference type="InterPro" id="IPR008920">
    <property type="entry name" value="TF_FadR/GntR_C"/>
</dbReference>
<dbReference type="SMART" id="SM00345">
    <property type="entry name" value="HTH_GNTR"/>
    <property type="match status" value="1"/>
</dbReference>
<dbReference type="GO" id="GO:0003700">
    <property type="term" value="F:DNA-binding transcription factor activity"/>
    <property type="evidence" value="ECO:0007669"/>
    <property type="project" value="InterPro"/>
</dbReference>